<dbReference type="RefSeq" id="WP_129833966.1">
    <property type="nucleotide sequence ID" value="NZ_CP035704.1"/>
</dbReference>
<dbReference type="Pfam" id="PF00127">
    <property type="entry name" value="Copper-bind"/>
    <property type="match status" value="1"/>
</dbReference>
<dbReference type="Gene3D" id="2.60.40.420">
    <property type="entry name" value="Cupredoxins - blue copper proteins"/>
    <property type="match status" value="1"/>
</dbReference>
<gene>
    <name evidence="4" type="ORF">ELE36_13010</name>
</gene>
<dbReference type="OrthoDB" id="9757546at2"/>
<dbReference type="InterPro" id="IPR000923">
    <property type="entry name" value="BlueCu_1"/>
</dbReference>
<keyword evidence="5" id="KW-1185">Reference proteome</keyword>
<dbReference type="KEGG" id="xbc:ELE36_13010"/>
<organism evidence="4 5">
    <name type="scientific">Pseudolysobacter antarcticus</name>
    <dbReference type="NCBI Taxonomy" id="2511995"/>
    <lineage>
        <taxon>Bacteria</taxon>
        <taxon>Pseudomonadati</taxon>
        <taxon>Pseudomonadota</taxon>
        <taxon>Gammaproteobacteria</taxon>
        <taxon>Lysobacterales</taxon>
        <taxon>Rhodanobacteraceae</taxon>
        <taxon>Pseudolysobacter</taxon>
    </lineage>
</organism>
<accession>A0A411HLE9</accession>
<dbReference type="EMBL" id="CP035704">
    <property type="protein sequence ID" value="QBB71197.1"/>
    <property type="molecule type" value="Genomic_DNA"/>
</dbReference>
<evidence type="ECO:0000313" key="4">
    <source>
        <dbReference type="EMBL" id="QBB71197.1"/>
    </source>
</evidence>
<keyword evidence="1" id="KW-0479">Metal-binding</keyword>
<evidence type="ECO:0000259" key="3">
    <source>
        <dbReference type="Pfam" id="PF00127"/>
    </source>
</evidence>
<keyword evidence="2" id="KW-0186">Copper</keyword>
<sequence>MDAPILVLRRQVSAYRCYRFYLSTFLRFHLEIHMRIRNGRLSLAILLLTTLPAWGANNFVVIVGQNISGNPALAFNPPSLPVAPGDTITFKNVGGGMHNAHSVDSSFAFQCGAGDCTSGAAVSGPWISPAITVPGNASGKTIAYLCDLHGVAMSGQIVVSGSTPVTLQSFEVE</sequence>
<feature type="domain" description="Blue (type 1) copper" evidence="3">
    <location>
        <begin position="70"/>
        <end position="159"/>
    </location>
</feature>
<reference evidence="4 5" key="1">
    <citation type="submission" date="2019-01" db="EMBL/GenBank/DDBJ databases">
        <title>Pseudolysobacter antarctica gen. nov., sp. nov., isolated from Fildes Peninsula, Antarctica.</title>
        <authorList>
            <person name="Wei Z."/>
            <person name="Peng F."/>
        </authorList>
    </citation>
    <scope>NUCLEOTIDE SEQUENCE [LARGE SCALE GENOMIC DNA]</scope>
    <source>
        <strain evidence="4 5">AQ6-296</strain>
    </source>
</reference>
<dbReference type="SUPFAM" id="SSF49503">
    <property type="entry name" value="Cupredoxins"/>
    <property type="match status" value="1"/>
</dbReference>
<protein>
    <recommendedName>
        <fullName evidence="3">Blue (type 1) copper domain-containing protein</fullName>
    </recommendedName>
</protein>
<dbReference type="GO" id="GO:0005507">
    <property type="term" value="F:copper ion binding"/>
    <property type="evidence" value="ECO:0007669"/>
    <property type="project" value="InterPro"/>
</dbReference>
<evidence type="ECO:0000313" key="5">
    <source>
        <dbReference type="Proteomes" id="UP000291562"/>
    </source>
</evidence>
<evidence type="ECO:0000256" key="2">
    <source>
        <dbReference type="ARBA" id="ARBA00023008"/>
    </source>
</evidence>
<name>A0A411HLE9_9GAMM</name>
<dbReference type="AlphaFoldDB" id="A0A411HLE9"/>
<dbReference type="Proteomes" id="UP000291562">
    <property type="component" value="Chromosome"/>
</dbReference>
<dbReference type="GO" id="GO:0009055">
    <property type="term" value="F:electron transfer activity"/>
    <property type="evidence" value="ECO:0007669"/>
    <property type="project" value="InterPro"/>
</dbReference>
<evidence type="ECO:0000256" key="1">
    <source>
        <dbReference type="ARBA" id="ARBA00022723"/>
    </source>
</evidence>
<proteinExistence type="predicted"/>
<dbReference type="InterPro" id="IPR008972">
    <property type="entry name" value="Cupredoxin"/>
</dbReference>